<organism evidence="1 2">
    <name type="scientific">Tenacibaculum jejuense</name>
    <dbReference type="NCBI Taxonomy" id="584609"/>
    <lineage>
        <taxon>Bacteria</taxon>
        <taxon>Pseudomonadati</taxon>
        <taxon>Bacteroidota</taxon>
        <taxon>Flavobacteriia</taxon>
        <taxon>Flavobacteriales</taxon>
        <taxon>Flavobacteriaceae</taxon>
        <taxon>Tenacibaculum</taxon>
    </lineage>
</organism>
<evidence type="ECO:0000313" key="2">
    <source>
        <dbReference type="Proteomes" id="UP000215214"/>
    </source>
</evidence>
<dbReference type="RefSeq" id="WP_095073969.1">
    <property type="nucleotide sequence ID" value="NZ_LT899436.1"/>
</dbReference>
<dbReference type="KEGG" id="tje:TJEJU_3378"/>
<protein>
    <submittedName>
        <fullName evidence="1">Uncharacterized protein</fullName>
    </submittedName>
</protein>
<reference evidence="1 2" key="1">
    <citation type="submission" date="2017-07" db="EMBL/GenBank/DDBJ databases">
        <authorList>
            <person name="Sun Z.S."/>
            <person name="Albrecht U."/>
            <person name="Echele G."/>
            <person name="Lee C.C."/>
        </authorList>
    </citation>
    <scope>NUCLEOTIDE SEQUENCE [LARGE SCALE GENOMIC DNA]</scope>
    <source>
        <strain evidence="2">type strain: KCTC 22618</strain>
    </source>
</reference>
<proteinExistence type="predicted"/>
<dbReference type="Proteomes" id="UP000215214">
    <property type="component" value="Chromosome TJEJU"/>
</dbReference>
<keyword evidence="2" id="KW-1185">Reference proteome</keyword>
<dbReference type="EMBL" id="LT899436">
    <property type="protein sequence ID" value="SNR17028.1"/>
    <property type="molecule type" value="Genomic_DNA"/>
</dbReference>
<name>A0A238UEL9_9FLAO</name>
<evidence type="ECO:0000313" key="1">
    <source>
        <dbReference type="EMBL" id="SNR17028.1"/>
    </source>
</evidence>
<dbReference type="OrthoDB" id="1445052at2"/>
<accession>A0A238UEL9</accession>
<dbReference type="AlphaFoldDB" id="A0A238UEL9"/>
<sequence length="140" mass="16050">MKQDKEPREYRVKEVVLSNDKGWTNKYTILDHITETPYKFKCIVCNDATVEINHYDLGNVGNKTCTYQSNTDTPVIIATNDIRNHNGIGFCSKVTCCNNCNTYYYASFGYTEPNNGRDVIFLDTILRLEEKKTNSTHSSN</sequence>
<gene>
    <name evidence="1" type="ORF">TJEJU_3378</name>
</gene>